<gene>
    <name evidence="1" type="ORF">GGR46_000304</name>
</gene>
<organism evidence="1 2">
    <name type="scientific">Sphingomonas kyeonggiensis</name>
    <dbReference type="NCBI Taxonomy" id="1268553"/>
    <lineage>
        <taxon>Bacteria</taxon>
        <taxon>Pseudomonadati</taxon>
        <taxon>Pseudomonadota</taxon>
        <taxon>Alphaproteobacteria</taxon>
        <taxon>Sphingomonadales</taxon>
        <taxon>Sphingomonadaceae</taxon>
        <taxon>Sphingomonas</taxon>
    </lineage>
</organism>
<reference evidence="1 2" key="1">
    <citation type="submission" date="2020-08" db="EMBL/GenBank/DDBJ databases">
        <title>Genomic Encyclopedia of Type Strains, Phase IV (KMG-IV): sequencing the most valuable type-strain genomes for metagenomic binning, comparative biology and taxonomic classification.</title>
        <authorList>
            <person name="Goeker M."/>
        </authorList>
    </citation>
    <scope>NUCLEOTIDE SEQUENCE [LARGE SCALE GENOMIC DNA]</scope>
    <source>
        <strain evidence="1 2">DSM 101806</strain>
    </source>
</reference>
<dbReference type="EMBL" id="JACIEH010000001">
    <property type="protein sequence ID" value="MBB4096771.1"/>
    <property type="molecule type" value="Genomic_DNA"/>
</dbReference>
<protein>
    <submittedName>
        <fullName evidence="1">Uncharacterized protein</fullName>
    </submittedName>
</protein>
<comment type="caution">
    <text evidence="1">The sequence shown here is derived from an EMBL/GenBank/DDBJ whole genome shotgun (WGS) entry which is preliminary data.</text>
</comment>
<evidence type="ECO:0000313" key="1">
    <source>
        <dbReference type="EMBL" id="MBB4096771.1"/>
    </source>
</evidence>
<keyword evidence="2" id="KW-1185">Reference proteome</keyword>
<dbReference type="RefSeq" id="WP_183993906.1">
    <property type="nucleotide sequence ID" value="NZ_JACIEH010000001.1"/>
</dbReference>
<evidence type="ECO:0000313" key="2">
    <source>
        <dbReference type="Proteomes" id="UP000557392"/>
    </source>
</evidence>
<sequence length="159" mass="17600">MTSRRRPRFRFVFLALAAVGIAGALLFLLPPATAEERAVLEKVAKSQPVTTCLALKTTGHPARQVRWDHKDKGAALIRANALSQSREVRLALDLESVIDNSLKLDCERRATLSTPSFFGPFAFVEVTDESSRDVIALEKTGKGWDFVEHIPQPIQSVVF</sequence>
<accession>A0A7W6NVM6</accession>
<proteinExistence type="predicted"/>
<dbReference type="AlphaFoldDB" id="A0A7W6NVM6"/>
<dbReference type="Proteomes" id="UP000557392">
    <property type="component" value="Unassembled WGS sequence"/>
</dbReference>
<name>A0A7W6NVM6_9SPHN</name>